<dbReference type="OrthoDB" id="3280201at2"/>
<dbReference type="RefSeq" id="WP_118928432.1">
    <property type="nucleotide sequence ID" value="NZ_QXGH01000038.1"/>
</dbReference>
<dbReference type="PANTHER" id="PTHR12110:SF21">
    <property type="entry name" value="XYLOSE ISOMERASE-LIKE TIM BARREL DOMAIN-CONTAINING PROTEIN"/>
    <property type="match status" value="1"/>
</dbReference>
<dbReference type="AlphaFoldDB" id="A0A417XTW2"/>
<feature type="domain" description="Xylose isomerase-like TIM barrel" evidence="1">
    <location>
        <begin position="20"/>
        <end position="283"/>
    </location>
</feature>
<dbReference type="InterPro" id="IPR050312">
    <property type="entry name" value="IolE/XylAMocC-like"/>
</dbReference>
<dbReference type="EMBL" id="QXGH01000038">
    <property type="protein sequence ID" value="RHW23934.1"/>
    <property type="molecule type" value="Genomic_DNA"/>
</dbReference>
<gene>
    <name evidence="2" type="ORF">D0Z08_27195</name>
</gene>
<dbReference type="PANTHER" id="PTHR12110">
    <property type="entry name" value="HYDROXYPYRUVATE ISOMERASE"/>
    <property type="match status" value="1"/>
</dbReference>
<evidence type="ECO:0000313" key="2">
    <source>
        <dbReference type="EMBL" id="RHW23934.1"/>
    </source>
</evidence>
<reference evidence="2 3" key="1">
    <citation type="submission" date="2018-09" db="EMBL/GenBank/DDBJ databases">
        <title>Genome sequencing of Nocardioides immobilis CCTCC AB 2017083 for comparison to Nocardioides silvaticus.</title>
        <authorList>
            <person name="Li C."/>
            <person name="Wang G."/>
        </authorList>
    </citation>
    <scope>NUCLEOTIDE SEQUENCE [LARGE SCALE GENOMIC DNA]</scope>
    <source>
        <strain evidence="2 3">CCTCC AB 2017083</strain>
    </source>
</reference>
<proteinExistence type="predicted"/>
<evidence type="ECO:0000313" key="3">
    <source>
        <dbReference type="Proteomes" id="UP000283644"/>
    </source>
</evidence>
<sequence>MRIAIDPYMFRSTPLLELPALVADLGYEHIELSPREDFMPFFLHPRADDATVKAFKKALDDAGVKVAANLPLYRWSGPDEDERQAAVRYWKRAIEITVQLDCNVMNSEFNGRPETASRSEAQFWRSMEELLPVFEREGVHLRLEPHPDDFVEDGLVAVDMIRGINSPLVSFLYCAPHTFHMGGTTPQKMVEIMEYAGDLMTQLHLADSFDHTGSSGLRYIVNPPGSTARVHQHLDIGQGEVDWDLFFETLGRLGFGDRDDTIMTSCVFAWEDRARESSLYMRETIDKYTSSWGTQ</sequence>
<keyword evidence="2" id="KW-0413">Isomerase</keyword>
<dbReference type="GO" id="GO:0016853">
    <property type="term" value="F:isomerase activity"/>
    <property type="evidence" value="ECO:0007669"/>
    <property type="project" value="UniProtKB-KW"/>
</dbReference>
<organism evidence="2 3">
    <name type="scientific">Nocardioides immobilis</name>
    <dbReference type="NCBI Taxonomy" id="2049295"/>
    <lineage>
        <taxon>Bacteria</taxon>
        <taxon>Bacillati</taxon>
        <taxon>Actinomycetota</taxon>
        <taxon>Actinomycetes</taxon>
        <taxon>Propionibacteriales</taxon>
        <taxon>Nocardioidaceae</taxon>
        <taxon>Nocardioides</taxon>
    </lineage>
</organism>
<dbReference type="Gene3D" id="3.20.20.150">
    <property type="entry name" value="Divalent-metal-dependent TIM barrel enzymes"/>
    <property type="match status" value="1"/>
</dbReference>
<comment type="caution">
    <text evidence="2">The sequence shown here is derived from an EMBL/GenBank/DDBJ whole genome shotgun (WGS) entry which is preliminary data.</text>
</comment>
<dbReference type="Pfam" id="PF01261">
    <property type="entry name" value="AP_endonuc_2"/>
    <property type="match status" value="1"/>
</dbReference>
<dbReference type="SUPFAM" id="SSF51658">
    <property type="entry name" value="Xylose isomerase-like"/>
    <property type="match status" value="1"/>
</dbReference>
<keyword evidence="3" id="KW-1185">Reference proteome</keyword>
<name>A0A417XTW2_9ACTN</name>
<dbReference type="Proteomes" id="UP000283644">
    <property type="component" value="Unassembled WGS sequence"/>
</dbReference>
<accession>A0A417XTW2</accession>
<protein>
    <submittedName>
        <fullName evidence="2">Sugar phosphate isomerase/epimerase</fullName>
    </submittedName>
</protein>
<dbReference type="InterPro" id="IPR013022">
    <property type="entry name" value="Xyl_isomerase-like_TIM-brl"/>
</dbReference>
<evidence type="ECO:0000259" key="1">
    <source>
        <dbReference type="Pfam" id="PF01261"/>
    </source>
</evidence>
<dbReference type="InterPro" id="IPR036237">
    <property type="entry name" value="Xyl_isomerase-like_sf"/>
</dbReference>